<feature type="domain" description="Histidine kinase" evidence="7">
    <location>
        <begin position="141"/>
        <end position="348"/>
    </location>
</feature>
<evidence type="ECO:0000259" key="7">
    <source>
        <dbReference type="PROSITE" id="PS50109"/>
    </source>
</evidence>
<evidence type="ECO:0000256" key="6">
    <source>
        <dbReference type="SAM" id="Coils"/>
    </source>
</evidence>
<keyword evidence="5" id="KW-0418">Kinase</keyword>
<evidence type="ECO:0000313" key="8">
    <source>
        <dbReference type="EMBL" id="KAB1158585.1"/>
    </source>
</evidence>
<protein>
    <recommendedName>
        <fullName evidence="2">histidine kinase</fullName>
        <ecNumber evidence="2">2.7.13.3</ecNumber>
    </recommendedName>
</protein>
<dbReference type="CDD" id="cd00082">
    <property type="entry name" value="HisKA"/>
    <property type="match status" value="1"/>
</dbReference>
<dbReference type="GO" id="GO:0000155">
    <property type="term" value="F:phosphorelay sensor kinase activity"/>
    <property type="evidence" value="ECO:0007669"/>
    <property type="project" value="InterPro"/>
</dbReference>
<dbReference type="Gene3D" id="3.30.565.10">
    <property type="entry name" value="Histidine kinase-like ATPase, C-terminal domain"/>
    <property type="match status" value="1"/>
</dbReference>
<evidence type="ECO:0000256" key="5">
    <source>
        <dbReference type="ARBA" id="ARBA00022777"/>
    </source>
</evidence>
<dbReference type="EMBL" id="WAAU01000012">
    <property type="protein sequence ID" value="KAB1158585.1"/>
    <property type="molecule type" value="Genomic_DNA"/>
</dbReference>
<dbReference type="AlphaFoldDB" id="A0A7J5ALZ8"/>
<dbReference type="OrthoDB" id="9781208at2"/>
<dbReference type="RefSeq" id="WP_150899554.1">
    <property type="nucleotide sequence ID" value="NZ_WAAU01000012.1"/>
</dbReference>
<keyword evidence="6" id="KW-0175">Coiled coil</keyword>
<dbReference type="Gene3D" id="1.10.287.130">
    <property type="match status" value="1"/>
</dbReference>
<dbReference type="InterPro" id="IPR004358">
    <property type="entry name" value="Sig_transdc_His_kin-like_C"/>
</dbReference>
<dbReference type="Proteomes" id="UP000467305">
    <property type="component" value="Unassembled WGS sequence"/>
</dbReference>
<evidence type="ECO:0000256" key="4">
    <source>
        <dbReference type="ARBA" id="ARBA00022679"/>
    </source>
</evidence>
<comment type="caution">
    <text evidence="8">The sequence shown here is derived from an EMBL/GenBank/DDBJ whole genome shotgun (WGS) entry which is preliminary data.</text>
</comment>
<reference evidence="8 9" key="1">
    <citation type="submission" date="2019-09" db="EMBL/GenBank/DDBJ databases">
        <authorList>
            <person name="Cao W.R."/>
        </authorList>
    </citation>
    <scope>NUCLEOTIDE SEQUENCE [LARGE SCALE GENOMIC DNA]</scope>
    <source>
        <strain evidence="9">a4</strain>
    </source>
</reference>
<dbReference type="Pfam" id="PF02518">
    <property type="entry name" value="HATPase_c"/>
    <property type="match status" value="1"/>
</dbReference>
<dbReference type="SUPFAM" id="SSF47384">
    <property type="entry name" value="Homodimeric domain of signal transducing histidine kinase"/>
    <property type="match status" value="1"/>
</dbReference>
<proteinExistence type="predicted"/>
<evidence type="ECO:0000256" key="1">
    <source>
        <dbReference type="ARBA" id="ARBA00000085"/>
    </source>
</evidence>
<keyword evidence="9" id="KW-1185">Reference proteome</keyword>
<name>A0A7J5ALZ8_9FLAO</name>
<dbReference type="InterPro" id="IPR036890">
    <property type="entry name" value="HATPase_C_sf"/>
</dbReference>
<dbReference type="PROSITE" id="PS50109">
    <property type="entry name" value="HIS_KIN"/>
    <property type="match status" value="1"/>
</dbReference>
<dbReference type="InterPro" id="IPR003661">
    <property type="entry name" value="HisK_dim/P_dom"/>
</dbReference>
<dbReference type="PANTHER" id="PTHR42878:SF15">
    <property type="entry name" value="BACTERIOPHYTOCHROME"/>
    <property type="match status" value="1"/>
</dbReference>
<dbReference type="InterPro" id="IPR050351">
    <property type="entry name" value="BphY/WalK/GraS-like"/>
</dbReference>
<dbReference type="InterPro" id="IPR005467">
    <property type="entry name" value="His_kinase_dom"/>
</dbReference>
<dbReference type="PRINTS" id="PR00344">
    <property type="entry name" value="BCTRLSENSOR"/>
</dbReference>
<dbReference type="InterPro" id="IPR036097">
    <property type="entry name" value="HisK_dim/P_sf"/>
</dbReference>
<evidence type="ECO:0000313" key="9">
    <source>
        <dbReference type="Proteomes" id="UP000467305"/>
    </source>
</evidence>
<accession>A0A7J5ALZ8</accession>
<sequence length="348" mass="40622">MNPLIKRQLRKYLSPSLQENEEVKSLVEAVSKSYNTSEEQFSMLQRATAISSEELYQANERLRKESKSQKEVIEKLKNVISTLNSYDLTEENDEISELDSSKLVDVIDNQTKEILQINKQRDRLLENLERRNKELNEYTHLVTHDLKSPLQSIDALTFWLRDDYKEALGEDGREKINLIRENVEKMDELVKGIAKYSTIGKLIKDTYEVDLNKIVNKVLKKVSIPQNITVSIPEILPIVKGDNFRLEELFYSIIDNAVKFNDKEEGEIIINFTDTKDFWEFSIKDNGKGMEEQYFEKIFLAFQKLENDYKSAGIGLSIVKKIIEQYEGEIWIESELTKGTTFYFTLKK</sequence>
<dbReference type="GO" id="GO:0000156">
    <property type="term" value="F:phosphorelay response regulator activity"/>
    <property type="evidence" value="ECO:0007669"/>
    <property type="project" value="TreeGrafter"/>
</dbReference>
<evidence type="ECO:0000256" key="3">
    <source>
        <dbReference type="ARBA" id="ARBA00022553"/>
    </source>
</evidence>
<dbReference type="GO" id="GO:0007234">
    <property type="term" value="P:osmosensory signaling via phosphorelay pathway"/>
    <property type="evidence" value="ECO:0007669"/>
    <property type="project" value="TreeGrafter"/>
</dbReference>
<organism evidence="8 9">
    <name type="scientific">Tenacibaculum aiptasiae</name>
    <dbReference type="NCBI Taxonomy" id="426481"/>
    <lineage>
        <taxon>Bacteria</taxon>
        <taxon>Pseudomonadati</taxon>
        <taxon>Bacteroidota</taxon>
        <taxon>Flavobacteriia</taxon>
        <taxon>Flavobacteriales</taxon>
        <taxon>Flavobacteriaceae</taxon>
        <taxon>Tenacibaculum</taxon>
    </lineage>
</organism>
<keyword evidence="3" id="KW-0597">Phosphoprotein</keyword>
<gene>
    <name evidence="8" type="ORF">F7018_08170</name>
</gene>
<feature type="coiled-coil region" evidence="6">
    <location>
        <begin position="107"/>
        <end position="141"/>
    </location>
</feature>
<dbReference type="SMART" id="SM00387">
    <property type="entry name" value="HATPase_c"/>
    <property type="match status" value="1"/>
</dbReference>
<dbReference type="SUPFAM" id="SSF55874">
    <property type="entry name" value="ATPase domain of HSP90 chaperone/DNA topoisomerase II/histidine kinase"/>
    <property type="match status" value="1"/>
</dbReference>
<comment type="catalytic activity">
    <reaction evidence="1">
        <text>ATP + protein L-histidine = ADP + protein N-phospho-L-histidine.</text>
        <dbReference type="EC" id="2.7.13.3"/>
    </reaction>
</comment>
<dbReference type="GO" id="GO:0030295">
    <property type="term" value="F:protein kinase activator activity"/>
    <property type="evidence" value="ECO:0007669"/>
    <property type="project" value="TreeGrafter"/>
</dbReference>
<evidence type="ECO:0000256" key="2">
    <source>
        <dbReference type="ARBA" id="ARBA00012438"/>
    </source>
</evidence>
<dbReference type="SMART" id="SM00388">
    <property type="entry name" value="HisKA"/>
    <property type="match status" value="1"/>
</dbReference>
<dbReference type="EC" id="2.7.13.3" evidence="2"/>
<dbReference type="InterPro" id="IPR003594">
    <property type="entry name" value="HATPase_dom"/>
</dbReference>
<dbReference type="PANTHER" id="PTHR42878">
    <property type="entry name" value="TWO-COMPONENT HISTIDINE KINASE"/>
    <property type="match status" value="1"/>
</dbReference>
<keyword evidence="4" id="KW-0808">Transferase</keyword>